<evidence type="ECO:0000256" key="2">
    <source>
        <dbReference type="ARBA" id="ARBA00023002"/>
    </source>
</evidence>
<feature type="signal peptide" evidence="3">
    <location>
        <begin position="1"/>
        <end position="26"/>
    </location>
</feature>
<evidence type="ECO:0000256" key="3">
    <source>
        <dbReference type="SAM" id="SignalP"/>
    </source>
</evidence>
<keyword evidence="6" id="KW-1185">Reference proteome</keyword>
<dbReference type="InterPro" id="IPR006094">
    <property type="entry name" value="Oxid_FAD_bind_N"/>
</dbReference>
<comment type="similarity">
    <text evidence="1">Belongs to the oxygen-dependent FAD-linked oxidoreductase family.</text>
</comment>
<dbReference type="GO" id="GO:0071949">
    <property type="term" value="F:FAD binding"/>
    <property type="evidence" value="ECO:0007669"/>
    <property type="project" value="InterPro"/>
</dbReference>
<dbReference type="Gene3D" id="3.30.465.10">
    <property type="match status" value="1"/>
</dbReference>
<dbReference type="AlphaFoldDB" id="A0A5N5GUJ2"/>
<dbReference type="InterPro" id="IPR016169">
    <property type="entry name" value="FAD-bd_PCMH_sub2"/>
</dbReference>
<dbReference type="NCBIfam" id="TIGR01677">
    <property type="entry name" value="pln_FAD_oxido"/>
    <property type="match status" value="1"/>
</dbReference>
<reference evidence="5 6" key="3">
    <citation type="submission" date="2019-11" db="EMBL/GenBank/DDBJ databases">
        <title>A de novo genome assembly of a pear dwarfing rootstock.</title>
        <authorList>
            <person name="Wang F."/>
            <person name="Wang J."/>
            <person name="Li S."/>
            <person name="Zhang Y."/>
            <person name="Fang M."/>
            <person name="Ma L."/>
            <person name="Zhao Y."/>
            <person name="Jiang S."/>
        </authorList>
    </citation>
    <scope>NUCLEOTIDE SEQUENCE [LARGE SCALE GENOMIC DNA]</scope>
    <source>
        <strain evidence="5">S2</strain>
        <tissue evidence="5">Leaf</tissue>
    </source>
</reference>
<evidence type="ECO:0000256" key="1">
    <source>
        <dbReference type="ARBA" id="ARBA00005466"/>
    </source>
</evidence>
<dbReference type="InterPro" id="IPR055154">
    <property type="entry name" value="GULLO2-like_C"/>
</dbReference>
<dbReference type="InterPro" id="IPR016166">
    <property type="entry name" value="FAD-bd_PCMH"/>
</dbReference>
<dbReference type="PANTHER" id="PTHR13878:SF125">
    <property type="entry name" value="L-GULONOLACTONE OXIDASE 3"/>
    <property type="match status" value="1"/>
</dbReference>
<name>A0A5N5GUJ2_9ROSA</name>
<dbReference type="GO" id="GO:0016491">
    <property type="term" value="F:oxidoreductase activity"/>
    <property type="evidence" value="ECO:0007669"/>
    <property type="project" value="UniProtKB-KW"/>
</dbReference>
<gene>
    <name evidence="5" type="ORF">D8674_015148</name>
</gene>
<evidence type="ECO:0000313" key="6">
    <source>
        <dbReference type="Proteomes" id="UP000327157"/>
    </source>
</evidence>
<dbReference type="OrthoDB" id="610608at2759"/>
<feature type="domain" description="FAD-binding PCMH-type" evidence="4">
    <location>
        <begin position="54"/>
        <end position="292"/>
    </location>
</feature>
<protein>
    <recommendedName>
        <fullName evidence="4">FAD-binding PCMH-type domain-containing protein</fullName>
    </recommendedName>
</protein>
<dbReference type="PANTHER" id="PTHR13878">
    <property type="entry name" value="GULONOLACTONE OXIDASE"/>
    <property type="match status" value="1"/>
</dbReference>
<dbReference type="InterPro" id="IPR010030">
    <property type="entry name" value="GULO_Plant"/>
</dbReference>
<dbReference type="Proteomes" id="UP000327157">
    <property type="component" value="Chromosome 15"/>
</dbReference>
<keyword evidence="2" id="KW-0560">Oxidoreductase</keyword>
<accession>A0A5N5GUJ2</accession>
<reference evidence="5 6" key="1">
    <citation type="submission" date="2019-09" db="EMBL/GenBank/DDBJ databases">
        <authorList>
            <person name="Ou C."/>
        </authorList>
    </citation>
    <scope>NUCLEOTIDE SEQUENCE [LARGE SCALE GENOMIC DNA]</scope>
    <source>
        <strain evidence="5">S2</strain>
        <tissue evidence="5">Leaf</tissue>
    </source>
</reference>
<dbReference type="SUPFAM" id="SSF56176">
    <property type="entry name" value="FAD-binding/transporter-associated domain-like"/>
    <property type="match status" value="1"/>
</dbReference>
<dbReference type="Gene3D" id="3.30.70.2520">
    <property type="match status" value="1"/>
</dbReference>
<dbReference type="InterPro" id="IPR036318">
    <property type="entry name" value="FAD-bd_PCMH-like_sf"/>
</dbReference>
<evidence type="ECO:0000313" key="5">
    <source>
        <dbReference type="EMBL" id="KAB2619279.1"/>
    </source>
</evidence>
<organism evidence="5 6">
    <name type="scientific">Pyrus ussuriensis x Pyrus communis</name>
    <dbReference type="NCBI Taxonomy" id="2448454"/>
    <lineage>
        <taxon>Eukaryota</taxon>
        <taxon>Viridiplantae</taxon>
        <taxon>Streptophyta</taxon>
        <taxon>Embryophyta</taxon>
        <taxon>Tracheophyta</taxon>
        <taxon>Spermatophyta</taxon>
        <taxon>Magnoliopsida</taxon>
        <taxon>eudicotyledons</taxon>
        <taxon>Gunneridae</taxon>
        <taxon>Pentapetalae</taxon>
        <taxon>rosids</taxon>
        <taxon>fabids</taxon>
        <taxon>Rosales</taxon>
        <taxon>Rosaceae</taxon>
        <taxon>Amygdaloideae</taxon>
        <taxon>Maleae</taxon>
        <taxon>Pyrus</taxon>
    </lineage>
</organism>
<evidence type="ECO:0000259" key="4">
    <source>
        <dbReference type="PROSITE" id="PS51387"/>
    </source>
</evidence>
<keyword evidence="3" id="KW-0732">Signal</keyword>
<proteinExistence type="inferred from homology"/>
<sequence>MHSFWWLLGVLHHVIWVATMLLTVQAMPPPPPIRCDASTGCSLSNSYGVWGDRKDCHVPSAAHPQTEEDLRLAVAFASKNKVKIKVVSKFSHTIPKLACPDMSFGDAMLISTANVNSTIEIDVANLAVTVDAGVGLRQLIDKVEEAGLSLVAAPYWEGVSVGGLISTGAHGSSWWGRGGAVHDHVIDEIFKAAKVSLGLLGIISKVKLRLEAAFKRSITYNFTDDAQIEDIYMEHAKKYEFGDVTWYPSKHTAAYRYDNRVPFTAAGDGTYDFIGFQSNSVVVAKIIRATEKTLDNGRSSVFQCTLASTFLGAKKLVANVGHQGKMQTSGSCLYSTGTDNSCAWDPRINGLFFYETTAIFQASTFADFIKGVKKLRDLKPKNFCGVDIYNGFLIRFIRVSDAYLGQQENSVVVDFNYYRAADAWTPRFNEDVWEEVEQLAFSKHGAKPHWAKNRNAAFLGVKRLLDPQNILSSEWSDEILFGKAGARADGCALEGLCICSEDRHCSPVKGYFCQPGLIYREARVCRYSSSSVESESDKTNLIFD</sequence>
<dbReference type="PROSITE" id="PS51387">
    <property type="entry name" value="FAD_PCMH"/>
    <property type="match status" value="1"/>
</dbReference>
<dbReference type="EMBL" id="SMOL01000401">
    <property type="protein sequence ID" value="KAB2619279.1"/>
    <property type="molecule type" value="Genomic_DNA"/>
</dbReference>
<comment type="caution">
    <text evidence="5">The sequence shown here is derived from an EMBL/GenBank/DDBJ whole genome shotgun (WGS) entry which is preliminary data.</text>
</comment>
<reference evidence="6" key="2">
    <citation type="submission" date="2019-10" db="EMBL/GenBank/DDBJ databases">
        <title>A de novo genome assembly of a pear dwarfing rootstock.</title>
        <authorList>
            <person name="Wang F."/>
            <person name="Wang J."/>
            <person name="Li S."/>
            <person name="Zhang Y."/>
            <person name="Fang M."/>
            <person name="Ma L."/>
            <person name="Zhao Y."/>
            <person name="Jiang S."/>
        </authorList>
    </citation>
    <scope>NUCLEOTIDE SEQUENCE [LARGE SCALE GENOMIC DNA]</scope>
</reference>
<dbReference type="InterPro" id="IPR050432">
    <property type="entry name" value="FAD-linked_Oxidoreductases_BP"/>
</dbReference>
<feature type="chain" id="PRO_5024269892" description="FAD-binding PCMH-type domain-containing protein" evidence="3">
    <location>
        <begin position="27"/>
        <end position="544"/>
    </location>
</feature>
<dbReference type="Pfam" id="PF22906">
    <property type="entry name" value="GULLO2-like_3rd"/>
    <property type="match status" value="1"/>
</dbReference>
<dbReference type="Pfam" id="PF01565">
    <property type="entry name" value="FAD_binding_4"/>
    <property type="match status" value="1"/>
</dbReference>